<accession>A0A916W262</accession>
<dbReference type="EMBL" id="BMJB01000001">
    <property type="protein sequence ID" value="GGA60288.1"/>
    <property type="molecule type" value="Genomic_DNA"/>
</dbReference>
<evidence type="ECO:0000256" key="1">
    <source>
        <dbReference type="ARBA" id="ARBA00022723"/>
    </source>
</evidence>
<dbReference type="InterPro" id="IPR050582">
    <property type="entry name" value="HAD-like_SerB"/>
</dbReference>
<dbReference type="GO" id="GO:0046872">
    <property type="term" value="F:metal ion binding"/>
    <property type="evidence" value="ECO:0007669"/>
    <property type="project" value="UniProtKB-KW"/>
</dbReference>
<reference evidence="4" key="2">
    <citation type="submission" date="2020-09" db="EMBL/GenBank/DDBJ databases">
        <authorList>
            <person name="Sun Q."/>
            <person name="Zhou Y."/>
        </authorList>
    </citation>
    <scope>NUCLEOTIDE SEQUENCE</scope>
    <source>
        <strain evidence="4">CGMCC 1.15447</strain>
    </source>
</reference>
<dbReference type="InterPro" id="IPR023214">
    <property type="entry name" value="HAD_sf"/>
</dbReference>
<dbReference type="AlphaFoldDB" id="A0A916W262"/>
<organism evidence="4 5">
    <name type="scientific">Edaphobacter acidisoli</name>
    <dbReference type="NCBI Taxonomy" id="2040573"/>
    <lineage>
        <taxon>Bacteria</taxon>
        <taxon>Pseudomonadati</taxon>
        <taxon>Acidobacteriota</taxon>
        <taxon>Terriglobia</taxon>
        <taxon>Terriglobales</taxon>
        <taxon>Acidobacteriaceae</taxon>
        <taxon>Edaphobacter</taxon>
    </lineage>
</organism>
<dbReference type="Pfam" id="PF12710">
    <property type="entry name" value="HAD"/>
    <property type="match status" value="1"/>
</dbReference>
<dbReference type="Gene3D" id="3.40.50.1000">
    <property type="entry name" value="HAD superfamily/HAD-like"/>
    <property type="match status" value="1"/>
</dbReference>
<dbReference type="Proteomes" id="UP000648801">
    <property type="component" value="Unassembled WGS sequence"/>
</dbReference>
<keyword evidence="5" id="KW-1185">Reference proteome</keyword>
<sequence>MPKYGEGGTPLATEQFHQAVRDLNPAVAVFDCDGTLWSGDAGSSFMNWTLERGLVSRDMVDWINRRYLGYQHGEVNELAICGEMVQMYQGLRESEMRHAARDFFAERIERNIFPEMLALVNELRAKGVDIWAVSSTNDWVIEEGVTRFGIPPNRVLAARVEVRDGIVTETVLDVPTDEGKVVSLARMGIITPDAVFGNSIHDAAMLAISRRAFPVNPTAALLEQSAREGWAVYYPASVTPK</sequence>
<protein>
    <recommendedName>
        <fullName evidence="6">Haloacid dehalogenase</fullName>
    </recommendedName>
</protein>
<keyword evidence="3" id="KW-0460">Magnesium</keyword>
<dbReference type="PANTHER" id="PTHR43344">
    <property type="entry name" value="PHOSPHOSERINE PHOSPHATASE"/>
    <property type="match status" value="1"/>
</dbReference>
<dbReference type="RefSeq" id="WP_229668719.1">
    <property type="nucleotide sequence ID" value="NZ_BMJB01000001.1"/>
</dbReference>
<reference evidence="4" key="1">
    <citation type="journal article" date="2014" name="Int. J. Syst. Evol. Microbiol.">
        <title>Complete genome sequence of Corynebacterium casei LMG S-19264T (=DSM 44701T), isolated from a smear-ripened cheese.</title>
        <authorList>
            <consortium name="US DOE Joint Genome Institute (JGI-PGF)"/>
            <person name="Walter F."/>
            <person name="Albersmeier A."/>
            <person name="Kalinowski J."/>
            <person name="Ruckert C."/>
        </authorList>
    </citation>
    <scope>NUCLEOTIDE SEQUENCE</scope>
    <source>
        <strain evidence="4">CGMCC 1.15447</strain>
    </source>
</reference>
<keyword evidence="2" id="KW-0378">Hydrolase</keyword>
<evidence type="ECO:0000256" key="2">
    <source>
        <dbReference type="ARBA" id="ARBA00022801"/>
    </source>
</evidence>
<comment type="caution">
    <text evidence="4">The sequence shown here is derived from an EMBL/GenBank/DDBJ whole genome shotgun (WGS) entry which is preliminary data.</text>
</comment>
<dbReference type="GO" id="GO:0016787">
    <property type="term" value="F:hydrolase activity"/>
    <property type="evidence" value="ECO:0007669"/>
    <property type="project" value="UniProtKB-KW"/>
</dbReference>
<dbReference type="InterPro" id="IPR036412">
    <property type="entry name" value="HAD-like_sf"/>
</dbReference>
<name>A0A916W262_9BACT</name>
<evidence type="ECO:0000256" key="3">
    <source>
        <dbReference type="ARBA" id="ARBA00022842"/>
    </source>
</evidence>
<proteinExistence type="predicted"/>
<evidence type="ECO:0008006" key="6">
    <source>
        <dbReference type="Google" id="ProtNLM"/>
    </source>
</evidence>
<dbReference type="Gene3D" id="1.20.1440.100">
    <property type="entry name" value="SG protein - dephosphorylation function"/>
    <property type="match status" value="1"/>
</dbReference>
<dbReference type="PANTHER" id="PTHR43344:SF13">
    <property type="entry name" value="PHOSPHATASE RV3661-RELATED"/>
    <property type="match status" value="1"/>
</dbReference>
<keyword evidence="1" id="KW-0479">Metal-binding</keyword>
<dbReference type="SUPFAM" id="SSF56784">
    <property type="entry name" value="HAD-like"/>
    <property type="match status" value="1"/>
</dbReference>
<evidence type="ECO:0000313" key="5">
    <source>
        <dbReference type="Proteomes" id="UP000648801"/>
    </source>
</evidence>
<gene>
    <name evidence="4" type="ORF">GCM10011507_09820</name>
</gene>
<evidence type="ECO:0000313" key="4">
    <source>
        <dbReference type="EMBL" id="GGA60288.1"/>
    </source>
</evidence>